<keyword evidence="3" id="KW-1185">Reference proteome</keyword>
<accession>A0A5S3PVU0</accession>
<dbReference type="AlphaFoldDB" id="A0A5S3PVU0"/>
<evidence type="ECO:0000313" key="2">
    <source>
        <dbReference type="EMBL" id="TMM59136.1"/>
    </source>
</evidence>
<comment type="caution">
    <text evidence="2">The sequence shown here is derived from an EMBL/GenBank/DDBJ whole genome shotgun (WGS) entry which is preliminary data.</text>
</comment>
<sequence>MQQRNFIFGSEWVYYKLYTGSKTSDSILTDVIKPISEELLACGAIDKWFFIRYADPKHHLRIRFHCPDTNRILEVIKSLKEPLNNLFNKDLIWKIQTDTYVRELERYGAKTMELSETIFYYDSKCCIDFIALIEGDVGEELRWLFGLRAIDFFLSAFQFTTKQKLDLLEKLKTGFGEEFGMGRPLKKQLDDKFRNERDKIEHFMSFSKVSEPDYGVLLNLLEEKNKSVGIISKEILGSIEQGSSLTLDSLISSYIHMLMNRLFKSKNRLNEMVCYDFLYRYYRSFLARNKKLPNKTALKIN</sequence>
<dbReference type="RefSeq" id="WP_138657126.1">
    <property type="nucleotide sequence ID" value="NZ_VATY01000001.1"/>
</dbReference>
<evidence type="ECO:0000259" key="1">
    <source>
        <dbReference type="Pfam" id="PF14028"/>
    </source>
</evidence>
<protein>
    <recommendedName>
        <fullName evidence="1">Thiopeptide-type bacteriocin biosynthesis domain-containing protein</fullName>
    </recommendedName>
</protein>
<feature type="domain" description="Thiopeptide-type bacteriocin biosynthesis" evidence="1">
    <location>
        <begin position="12"/>
        <end position="282"/>
    </location>
</feature>
<organism evidence="2 3">
    <name type="scientific">Maribacter algarum</name>
    <name type="common">ex Zhang et al. 2020</name>
    <dbReference type="NCBI Taxonomy" id="2578118"/>
    <lineage>
        <taxon>Bacteria</taxon>
        <taxon>Pseudomonadati</taxon>
        <taxon>Bacteroidota</taxon>
        <taxon>Flavobacteriia</taxon>
        <taxon>Flavobacteriales</taxon>
        <taxon>Flavobacteriaceae</taxon>
        <taxon>Maribacter</taxon>
    </lineage>
</organism>
<dbReference type="Pfam" id="PF14028">
    <property type="entry name" value="Lant_dehydr_C"/>
    <property type="match status" value="1"/>
</dbReference>
<proteinExistence type="predicted"/>
<reference evidence="2 3" key="1">
    <citation type="submission" date="2019-05" db="EMBL/GenBank/DDBJ databases">
        <authorList>
            <person name="Zhang J.-Y."/>
            <person name="Feg X."/>
            <person name="Du Z.-J."/>
        </authorList>
    </citation>
    <scope>NUCLEOTIDE SEQUENCE [LARGE SCALE GENOMIC DNA]</scope>
    <source>
        <strain evidence="2 3">RZ26</strain>
    </source>
</reference>
<dbReference type="NCBIfam" id="TIGR03891">
    <property type="entry name" value="thiopep_ocin"/>
    <property type="match status" value="1"/>
</dbReference>
<dbReference type="Proteomes" id="UP000310314">
    <property type="component" value="Unassembled WGS sequence"/>
</dbReference>
<dbReference type="OrthoDB" id="1273722at2"/>
<evidence type="ECO:0000313" key="3">
    <source>
        <dbReference type="Proteomes" id="UP000310314"/>
    </source>
</evidence>
<dbReference type="EMBL" id="VATY01000001">
    <property type="protein sequence ID" value="TMM59136.1"/>
    <property type="molecule type" value="Genomic_DNA"/>
</dbReference>
<dbReference type="InterPro" id="IPR023809">
    <property type="entry name" value="Thiopep_bacteriocin_synth_dom"/>
</dbReference>
<gene>
    <name evidence="2" type="ORF">FEE95_06810</name>
</gene>
<name>A0A5S3PVU0_9FLAO</name>